<organism evidence="1 2">
    <name type="scientific">Corynebacterium stercoris</name>
    <dbReference type="NCBI Taxonomy" id="2943490"/>
    <lineage>
        <taxon>Bacteria</taxon>
        <taxon>Bacillati</taxon>
        <taxon>Actinomycetota</taxon>
        <taxon>Actinomycetes</taxon>
        <taxon>Mycobacteriales</taxon>
        <taxon>Corynebacteriaceae</taxon>
        <taxon>Corynebacterium</taxon>
    </lineage>
</organism>
<reference evidence="1" key="1">
    <citation type="submission" date="2022-05" db="EMBL/GenBank/DDBJ databases">
        <title>Corynebacterium sp. TA-R-1 sp. nov., isolated from human feces.</title>
        <authorList>
            <person name="Shamsuzzaman M."/>
            <person name="Dahal R.H."/>
        </authorList>
    </citation>
    <scope>NUCLEOTIDE SEQUENCE</scope>
    <source>
        <strain evidence="1">TA-R-1</strain>
    </source>
</reference>
<accession>A0ABT1G3Q6</accession>
<keyword evidence="2" id="KW-1185">Reference proteome</keyword>
<protein>
    <submittedName>
        <fullName evidence="1">Uncharacterized protein</fullName>
    </submittedName>
</protein>
<evidence type="ECO:0000313" key="1">
    <source>
        <dbReference type="EMBL" id="MCP1387703.1"/>
    </source>
</evidence>
<dbReference type="Proteomes" id="UP001204000">
    <property type="component" value="Unassembled WGS sequence"/>
</dbReference>
<gene>
    <name evidence="1" type="ORF">M5J20_05805</name>
</gene>
<name>A0ABT1G3Q6_9CORY</name>
<comment type="caution">
    <text evidence="1">The sequence shown here is derived from an EMBL/GenBank/DDBJ whole genome shotgun (WGS) entry which is preliminary data.</text>
</comment>
<dbReference type="EMBL" id="JAMFTQ010000005">
    <property type="protein sequence ID" value="MCP1387703.1"/>
    <property type="molecule type" value="Genomic_DNA"/>
</dbReference>
<evidence type="ECO:0000313" key="2">
    <source>
        <dbReference type="Proteomes" id="UP001204000"/>
    </source>
</evidence>
<dbReference type="RefSeq" id="WP_253577452.1">
    <property type="nucleotide sequence ID" value="NZ_JAMFTQ010000005.1"/>
</dbReference>
<sequence>MTFVPYELFYRSVYSTSDDGERVAVIIHDLETQEVELALSQPGTPSAPSWMDGEDAERVVEQLAAILHAPDEHTIEFREPTDPAFSLKRGMPFDAESMTTATYAIANDDGDTLLYTAFTIEFRPNLKTTETFPVAVFVFDPRIGRLVGHVYGPENPHAPRTYNRRQQKIVGRHLDDIFKRIAHAQSTGERISPFKNMGPQFRSERLPSIDAVSIDHALVQAIDVVERYTAQQAS</sequence>
<proteinExistence type="predicted"/>